<dbReference type="Proteomes" id="UP000823561">
    <property type="component" value="Chromosome 4"/>
</dbReference>
<evidence type="ECO:0000313" key="4">
    <source>
        <dbReference type="Proteomes" id="UP000823561"/>
    </source>
</evidence>
<dbReference type="CDD" id="cd01670">
    <property type="entry name" value="Death"/>
    <property type="match status" value="1"/>
</dbReference>
<dbReference type="Gene3D" id="1.10.533.10">
    <property type="entry name" value="Death Domain, Fas"/>
    <property type="match status" value="2"/>
</dbReference>
<name>A0AAV6H9A3_9TELE</name>
<dbReference type="PROSITE" id="PS50209">
    <property type="entry name" value="CARD"/>
    <property type="match status" value="1"/>
</dbReference>
<dbReference type="InterPro" id="IPR001315">
    <property type="entry name" value="CARD"/>
</dbReference>
<comment type="caution">
    <text evidence="3">The sequence shown here is derived from an EMBL/GenBank/DDBJ whole genome shotgun (WGS) entry which is preliminary data.</text>
</comment>
<evidence type="ECO:0000259" key="1">
    <source>
        <dbReference type="PROSITE" id="PS50017"/>
    </source>
</evidence>
<dbReference type="GO" id="GO:0042981">
    <property type="term" value="P:regulation of apoptotic process"/>
    <property type="evidence" value="ECO:0007669"/>
    <property type="project" value="InterPro"/>
</dbReference>
<feature type="domain" description="Death" evidence="1">
    <location>
        <begin position="138"/>
        <end position="209"/>
    </location>
</feature>
<gene>
    <name evidence="3" type="ORF">AALO_G00057470</name>
</gene>
<dbReference type="Pfam" id="PF00619">
    <property type="entry name" value="CARD"/>
    <property type="match status" value="1"/>
</dbReference>
<evidence type="ECO:0000313" key="3">
    <source>
        <dbReference type="EMBL" id="KAG5282571.1"/>
    </source>
</evidence>
<keyword evidence="4" id="KW-1185">Reference proteome</keyword>
<dbReference type="SUPFAM" id="SSF47986">
    <property type="entry name" value="DEATH domain"/>
    <property type="match status" value="2"/>
</dbReference>
<evidence type="ECO:0008006" key="5">
    <source>
        <dbReference type="Google" id="ProtNLM"/>
    </source>
</evidence>
<proteinExistence type="predicted"/>
<accession>A0AAV6H9A3</accession>
<dbReference type="AlphaFoldDB" id="A0AAV6H9A3"/>
<protein>
    <recommendedName>
        <fullName evidence="5">Death domain-containing protein</fullName>
    </recommendedName>
</protein>
<dbReference type="GO" id="GO:0007165">
    <property type="term" value="P:signal transduction"/>
    <property type="evidence" value="ECO:0007669"/>
    <property type="project" value="InterPro"/>
</dbReference>
<sequence>MEGGPVGGDVLLRKLKPKLIDILTADTDLLLQHTDSQGLLTRREYTHVKSITNPSDKVRDLLDYVIQKGSSKSWGLIHLLQEKEMEETFPRLIFLKELTLNEKIIEMCPTQNCGVKSKQTMDVEESPSKQLCTNAVVTEKQLMLVASNMGRSWKQFGRVALGISTIKLEQIVEDNPCYLVEQIFAMLRFWSMRERSEATAKRLHGLLSQGDWALPPESIHFLLDGS</sequence>
<dbReference type="InterPro" id="IPR000488">
    <property type="entry name" value="Death_dom"/>
</dbReference>
<evidence type="ECO:0000259" key="2">
    <source>
        <dbReference type="PROSITE" id="PS50209"/>
    </source>
</evidence>
<dbReference type="PROSITE" id="PS50017">
    <property type="entry name" value="DEATH_DOMAIN"/>
    <property type="match status" value="1"/>
</dbReference>
<dbReference type="EMBL" id="JADWDJ010000004">
    <property type="protein sequence ID" value="KAG5282571.1"/>
    <property type="molecule type" value="Genomic_DNA"/>
</dbReference>
<dbReference type="Pfam" id="PF00531">
    <property type="entry name" value="Death"/>
    <property type="match status" value="1"/>
</dbReference>
<reference evidence="3" key="1">
    <citation type="submission" date="2020-10" db="EMBL/GenBank/DDBJ databases">
        <title>Chromosome-scale genome assembly of the Allis shad, Alosa alosa.</title>
        <authorList>
            <person name="Margot Z."/>
            <person name="Christophe K."/>
            <person name="Cabau C."/>
            <person name="Louis A."/>
            <person name="Berthelot C."/>
            <person name="Parey E."/>
            <person name="Roest Crollius H."/>
            <person name="Montfort J."/>
            <person name="Robinson-Rechavi M."/>
            <person name="Bucao C."/>
            <person name="Bouchez O."/>
            <person name="Gislard M."/>
            <person name="Lluch J."/>
            <person name="Milhes M."/>
            <person name="Lampietro C."/>
            <person name="Lopez Roques C."/>
            <person name="Donnadieu C."/>
            <person name="Braasch I."/>
            <person name="Desvignes T."/>
            <person name="Postlethwait J."/>
            <person name="Bobe J."/>
            <person name="Guiguen Y."/>
        </authorList>
    </citation>
    <scope>NUCLEOTIDE SEQUENCE</scope>
    <source>
        <strain evidence="3">M-15738</strain>
        <tissue evidence="3">Blood</tissue>
    </source>
</reference>
<dbReference type="InterPro" id="IPR011029">
    <property type="entry name" value="DEATH-like_dom_sf"/>
</dbReference>
<feature type="domain" description="CARD" evidence="2">
    <location>
        <begin position="11"/>
        <end position="82"/>
    </location>
</feature>
<dbReference type="CDD" id="cd01671">
    <property type="entry name" value="CARD"/>
    <property type="match status" value="1"/>
</dbReference>
<organism evidence="3 4">
    <name type="scientific">Alosa alosa</name>
    <name type="common">allis shad</name>
    <dbReference type="NCBI Taxonomy" id="278164"/>
    <lineage>
        <taxon>Eukaryota</taxon>
        <taxon>Metazoa</taxon>
        <taxon>Chordata</taxon>
        <taxon>Craniata</taxon>
        <taxon>Vertebrata</taxon>
        <taxon>Euteleostomi</taxon>
        <taxon>Actinopterygii</taxon>
        <taxon>Neopterygii</taxon>
        <taxon>Teleostei</taxon>
        <taxon>Clupei</taxon>
        <taxon>Clupeiformes</taxon>
        <taxon>Clupeoidei</taxon>
        <taxon>Clupeidae</taxon>
        <taxon>Alosa</taxon>
    </lineage>
</organism>